<dbReference type="EMBL" id="AP025028">
    <property type="protein sequence ID" value="BDA78521.1"/>
    <property type="molecule type" value="Genomic_DNA"/>
</dbReference>
<keyword evidence="2" id="KW-1003">Cell membrane</keyword>
<dbReference type="RefSeq" id="WP_109018943.1">
    <property type="nucleotide sequence ID" value="NZ_AP025028.1"/>
</dbReference>
<feature type="transmembrane region" description="Helical" evidence="6">
    <location>
        <begin position="117"/>
        <end position="136"/>
    </location>
</feature>
<keyword evidence="8" id="KW-1185">Reference proteome</keyword>
<keyword evidence="3 6" id="KW-0812">Transmembrane</keyword>
<dbReference type="PANTHER" id="PTHR39087">
    <property type="entry name" value="UPF0104 MEMBRANE PROTEIN MJ1595"/>
    <property type="match status" value="1"/>
</dbReference>
<sequence length="321" mass="35778">MKKWILGATVSGIAIFFLLKNFDLKEFERIKGNIRWEYFVLLIFTNLWAFIPFSLRWYFLLDKKISLWASFVSSITGVGLNMVLPARGGDVVRLIINKNDSGLPLPNLVSKLFLEKVMDLGTVVVLGAVALIFLGLGEAKNLSLILVSGTVIVAMIVALVSLRLFLEPIRNLFKKLFSIINKQSLYETKLDHHLVEFSDFLRGDKLIKPLLLCLPTWAFGYAISYWVTGKLIGMDFTAMECLLFIFVGAMGVAIPSAPSGIGVFHASVISGFILLGRDPGEGFVYATVVHLAQFVILTTLALILYFVWTVTSKDKKNYPKA</sequence>
<feature type="transmembrane region" description="Helical" evidence="6">
    <location>
        <begin position="6"/>
        <end position="24"/>
    </location>
</feature>
<dbReference type="NCBIfam" id="TIGR00374">
    <property type="entry name" value="flippase-like domain"/>
    <property type="match status" value="1"/>
</dbReference>
<keyword evidence="4 6" id="KW-1133">Transmembrane helix</keyword>
<name>A0ABM7UIE9_9LEPT</name>
<keyword evidence="5 6" id="KW-0472">Membrane</keyword>
<evidence type="ECO:0000313" key="8">
    <source>
        <dbReference type="Proteomes" id="UP000245263"/>
    </source>
</evidence>
<proteinExistence type="predicted"/>
<evidence type="ECO:0000256" key="1">
    <source>
        <dbReference type="ARBA" id="ARBA00004651"/>
    </source>
</evidence>
<accession>A0ABM7UIE9</accession>
<dbReference type="Proteomes" id="UP000245263">
    <property type="component" value="Chromosome 1"/>
</dbReference>
<evidence type="ECO:0000313" key="7">
    <source>
        <dbReference type="EMBL" id="BDA78521.1"/>
    </source>
</evidence>
<gene>
    <name evidence="7" type="ORF">LPTSP3_g14510</name>
</gene>
<evidence type="ECO:0000256" key="3">
    <source>
        <dbReference type="ARBA" id="ARBA00022692"/>
    </source>
</evidence>
<feature type="transmembrane region" description="Helical" evidence="6">
    <location>
        <begin position="210"/>
        <end position="228"/>
    </location>
</feature>
<evidence type="ECO:0000256" key="2">
    <source>
        <dbReference type="ARBA" id="ARBA00022475"/>
    </source>
</evidence>
<organism evidence="7 8">
    <name type="scientific">Leptospira kobayashii</name>
    <dbReference type="NCBI Taxonomy" id="1917830"/>
    <lineage>
        <taxon>Bacteria</taxon>
        <taxon>Pseudomonadati</taxon>
        <taxon>Spirochaetota</taxon>
        <taxon>Spirochaetia</taxon>
        <taxon>Leptospirales</taxon>
        <taxon>Leptospiraceae</taxon>
        <taxon>Leptospira</taxon>
    </lineage>
</organism>
<evidence type="ECO:0000256" key="6">
    <source>
        <dbReference type="SAM" id="Phobius"/>
    </source>
</evidence>
<protein>
    <submittedName>
        <fullName evidence="7">Membrane protein</fullName>
    </submittedName>
</protein>
<feature type="transmembrane region" description="Helical" evidence="6">
    <location>
        <begin position="142"/>
        <end position="166"/>
    </location>
</feature>
<feature type="transmembrane region" description="Helical" evidence="6">
    <location>
        <begin position="283"/>
        <end position="308"/>
    </location>
</feature>
<feature type="transmembrane region" description="Helical" evidence="6">
    <location>
        <begin position="234"/>
        <end position="254"/>
    </location>
</feature>
<reference evidence="7 8" key="1">
    <citation type="submission" date="2021-08" db="EMBL/GenBank/DDBJ databases">
        <title>Complete genome sequence of Leptospira kobayashii strain E30.</title>
        <authorList>
            <person name="Nakao R."/>
            <person name="Nakamura S."/>
            <person name="Masuzawa T."/>
            <person name="Koizumi N."/>
        </authorList>
    </citation>
    <scope>NUCLEOTIDE SEQUENCE [LARGE SCALE GENOMIC DNA]</scope>
    <source>
        <strain evidence="7 8">E30</strain>
    </source>
</reference>
<dbReference type="PANTHER" id="PTHR39087:SF2">
    <property type="entry name" value="UPF0104 MEMBRANE PROTEIN MJ1595"/>
    <property type="match status" value="1"/>
</dbReference>
<evidence type="ECO:0000256" key="5">
    <source>
        <dbReference type="ARBA" id="ARBA00023136"/>
    </source>
</evidence>
<comment type="subcellular location">
    <subcellularLocation>
        <location evidence="1">Cell membrane</location>
        <topology evidence="1">Multi-pass membrane protein</topology>
    </subcellularLocation>
</comment>
<dbReference type="Pfam" id="PF03706">
    <property type="entry name" value="LPG_synthase_TM"/>
    <property type="match status" value="1"/>
</dbReference>
<evidence type="ECO:0000256" key="4">
    <source>
        <dbReference type="ARBA" id="ARBA00022989"/>
    </source>
</evidence>
<dbReference type="InterPro" id="IPR022791">
    <property type="entry name" value="L-PG_synthase/AglD"/>
</dbReference>
<feature type="transmembrane region" description="Helical" evidence="6">
    <location>
        <begin position="36"/>
        <end position="59"/>
    </location>
</feature>